<accession>A0A4R6Q8Y5</accession>
<dbReference type="InterPro" id="IPR003761">
    <property type="entry name" value="Exonuc_VII_S"/>
</dbReference>
<dbReference type="InterPro" id="IPR037004">
    <property type="entry name" value="Exonuc_VII_ssu_sf"/>
</dbReference>
<keyword evidence="5" id="KW-0269">Exonuclease</keyword>
<evidence type="ECO:0000256" key="2">
    <source>
        <dbReference type="ARBA" id="ARBA00022490"/>
    </source>
</evidence>
<comment type="similarity">
    <text evidence="1">Belongs to the XseB family.</text>
</comment>
<dbReference type="GO" id="GO:0009318">
    <property type="term" value="C:exodeoxyribonuclease VII complex"/>
    <property type="evidence" value="ECO:0007669"/>
    <property type="project" value="UniProtKB-UniRule"/>
</dbReference>
<evidence type="ECO:0000256" key="4">
    <source>
        <dbReference type="ARBA" id="ARBA00022801"/>
    </source>
</evidence>
<proteinExistence type="inferred from homology"/>
<reference evidence="7 8" key="1">
    <citation type="submission" date="2019-03" db="EMBL/GenBank/DDBJ databases">
        <title>Genomic Encyclopedia of Type Strains, Phase IV (KMG-IV): sequencing the most valuable type-strain genomes for metagenomic binning, comparative biology and taxonomic classification.</title>
        <authorList>
            <person name="Goeker M."/>
        </authorList>
    </citation>
    <scope>NUCLEOTIDE SEQUENCE [LARGE SCALE GENOMIC DNA]</scope>
    <source>
        <strain evidence="7 8">DSM 28287</strain>
    </source>
</reference>
<evidence type="ECO:0000256" key="1">
    <source>
        <dbReference type="ARBA" id="ARBA00009998"/>
    </source>
</evidence>
<keyword evidence="3" id="KW-0540">Nuclease</keyword>
<dbReference type="Pfam" id="PF02609">
    <property type="entry name" value="Exonuc_VII_S"/>
    <property type="match status" value="1"/>
</dbReference>
<dbReference type="PIRSF" id="PIRSF006488">
    <property type="entry name" value="Exonuc_VII_S"/>
    <property type="match status" value="1"/>
</dbReference>
<dbReference type="Gene3D" id="1.10.287.1040">
    <property type="entry name" value="Exonuclease VII, small subunit"/>
    <property type="match status" value="1"/>
</dbReference>
<comment type="caution">
    <text evidence="7">The sequence shown here is derived from an EMBL/GenBank/DDBJ whole genome shotgun (WGS) entry which is preliminary data.</text>
</comment>
<evidence type="ECO:0000313" key="7">
    <source>
        <dbReference type="EMBL" id="TDP58527.1"/>
    </source>
</evidence>
<dbReference type="AlphaFoldDB" id="A0A4R6Q8Y5"/>
<keyword evidence="2" id="KW-0963">Cytoplasm</keyword>
<dbReference type="EC" id="3.1.11.6" evidence="6"/>
<evidence type="ECO:0000256" key="3">
    <source>
        <dbReference type="ARBA" id="ARBA00022722"/>
    </source>
</evidence>
<dbReference type="PANTHER" id="PTHR34137:SF1">
    <property type="entry name" value="EXODEOXYRIBONUCLEASE 7 SMALL SUBUNIT"/>
    <property type="match status" value="1"/>
</dbReference>
<protein>
    <recommendedName>
        <fullName evidence="6">Exodeoxyribonuclease VII small subunit</fullName>
        <ecNumber evidence="6">3.1.11.6</ecNumber>
    </recommendedName>
</protein>
<evidence type="ECO:0000256" key="6">
    <source>
        <dbReference type="NCBIfam" id="TIGR01280"/>
    </source>
</evidence>
<dbReference type="OrthoDB" id="1697399at2"/>
<dbReference type="GO" id="GO:0006308">
    <property type="term" value="P:DNA catabolic process"/>
    <property type="evidence" value="ECO:0007669"/>
    <property type="project" value="UniProtKB-UniRule"/>
</dbReference>
<keyword evidence="4" id="KW-0378">Hydrolase</keyword>
<dbReference type="EMBL" id="SNXO01000006">
    <property type="protein sequence ID" value="TDP58527.1"/>
    <property type="molecule type" value="Genomic_DNA"/>
</dbReference>
<dbReference type="Proteomes" id="UP000295500">
    <property type="component" value="Unassembled WGS sequence"/>
</dbReference>
<keyword evidence="8" id="KW-1185">Reference proteome</keyword>
<dbReference type="GO" id="GO:0008855">
    <property type="term" value="F:exodeoxyribonuclease VII activity"/>
    <property type="evidence" value="ECO:0007669"/>
    <property type="project" value="UniProtKB-UniRule"/>
</dbReference>
<evidence type="ECO:0000256" key="5">
    <source>
        <dbReference type="ARBA" id="ARBA00022839"/>
    </source>
</evidence>
<dbReference type="NCBIfam" id="TIGR01280">
    <property type="entry name" value="xseB"/>
    <property type="match status" value="1"/>
</dbReference>
<organism evidence="7 8">
    <name type="scientific">Aminicella lysinilytica</name>
    <dbReference type="NCBI Taxonomy" id="433323"/>
    <lineage>
        <taxon>Bacteria</taxon>
        <taxon>Bacillati</taxon>
        <taxon>Bacillota</taxon>
        <taxon>Clostridia</taxon>
        <taxon>Peptostreptococcales</taxon>
        <taxon>Anaerovoracaceae</taxon>
        <taxon>Aminicella</taxon>
    </lineage>
</organism>
<dbReference type="RefSeq" id="WP_133527877.1">
    <property type="nucleotide sequence ID" value="NZ_SNXO01000006.1"/>
</dbReference>
<sequence>MAINGESFETSLEKLREMSEKIKSPETDLEGSIRCYEEGMKYYKNCEKILAEAKQKIETFELEQ</sequence>
<name>A0A4R6Q8Y5_9FIRM</name>
<dbReference type="PANTHER" id="PTHR34137">
    <property type="entry name" value="EXODEOXYRIBONUCLEASE 7 SMALL SUBUNIT"/>
    <property type="match status" value="1"/>
</dbReference>
<dbReference type="GO" id="GO:0005829">
    <property type="term" value="C:cytosol"/>
    <property type="evidence" value="ECO:0007669"/>
    <property type="project" value="TreeGrafter"/>
</dbReference>
<dbReference type="SUPFAM" id="SSF116842">
    <property type="entry name" value="XseB-like"/>
    <property type="match status" value="1"/>
</dbReference>
<evidence type="ECO:0000313" key="8">
    <source>
        <dbReference type="Proteomes" id="UP000295500"/>
    </source>
</evidence>
<gene>
    <name evidence="7" type="ORF">EV211_10636</name>
</gene>